<dbReference type="PROSITE" id="PS01124">
    <property type="entry name" value="HTH_ARAC_FAMILY_2"/>
    <property type="match status" value="1"/>
</dbReference>
<reference evidence="6" key="1">
    <citation type="submission" date="2019-11" db="EMBL/GenBank/DDBJ databases">
        <title>The complete genome sequence of Saccharopolyspora sp. E2A.</title>
        <authorList>
            <person name="Zhang G."/>
        </authorList>
    </citation>
    <scope>NUCLEOTIDE SEQUENCE [LARGE SCALE GENOMIC DNA]</scope>
    <source>
        <strain evidence="6">E2A</strain>
    </source>
</reference>
<accession>A0A5Q3QDI9</accession>
<dbReference type="Proteomes" id="UP000371041">
    <property type="component" value="Chromosome"/>
</dbReference>
<evidence type="ECO:0000313" key="5">
    <source>
        <dbReference type="EMBL" id="QGK68837.1"/>
    </source>
</evidence>
<keyword evidence="2" id="KW-0238">DNA-binding</keyword>
<dbReference type="RefSeq" id="WP_154075440.1">
    <property type="nucleotide sequence ID" value="NZ_CP045929.1"/>
</dbReference>
<protein>
    <submittedName>
        <fullName evidence="5">Helix-turn-helix domain-containing protein</fullName>
    </submittedName>
</protein>
<dbReference type="AlphaFoldDB" id="A0A5Q3QDI9"/>
<dbReference type="EMBL" id="CP045929">
    <property type="protein sequence ID" value="QGK68837.1"/>
    <property type="molecule type" value="Genomic_DNA"/>
</dbReference>
<gene>
    <name evidence="5" type="ORF">GIY23_04105</name>
</gene>
<dbReference type="GO" id="GO:0043565">
    <property type="term" value="F:sequence-specific DNA binding"/>
    <property type="evidence" value="ECO:0007669"/>
    <property type="project" value="InterPro"/>
</dbReference>
<dbReference type="KEGG" id="sace:GIY23_04105"/>
<dbReference type="Gene3D" id="1.10.10.60">
    <property type="entry name" value="Homeodomain-like"/>
    <property type="match status" value="1"/>
</dbReference>
<evidence type="ECO:0000256" key="3">
    <source>
        <dbReference type="ARBA" id="ARBA00023163"/>
    </source>
</evidence>
<dbReference type="InterPro" id="IPR046532">
    <property type="entry name" value="DUF6597"/>
</dbReference>
<keyword evidence="3" id="KW-0804">Transcription</keyword>
<feature type="domain" description="HTH araC/xylS-type" evidence="4">
    <location>
        <begin position="134"/>
        <end position="231"/>
    </location>
</feature>
<dbReference type="InterPro" id="IPR018060">
    <property type="entry name" value="HTH_AraC"/>
</dbReference>
<dbReference type="InterPro" id="IPR050204">
    <property type="entry name" value="AraC_XylS_family_regulators"/>
</dbReference>
<keyword evidence="6" id="KW-1185">Reference proteome</keyword>
<dbReference type="GO" id="GO:0003700">
    <property type="term" value="F:DNA-binding transcription factor activity"/>
    <property type="evidence" value="ECO:0007669"/>
    <property type="project" value="InterPro"/>
</dbReference>
<dbReference type="PANTHER" id="PTHR46796:SF15">
    <property type="entry name" value="BLL1074 PROTEIN"/>
    <property type="match status" value="1"/>
</dbReference>
<evidence type="ECO:0000256" key="1">
    <source>
        <dbReference type="ARBA" id="ARBA00023015"/>
    </source>
</evidence>
<evidence type="ECO:0000259" key="4">
    <source>
        <dbReference type="PROSITE" id="PS01124"/>
    </source>
</evidence>
<dbReference type="Pfam" id="PF12833">
    <property type="entry name" value="HTH_18"/>
    <property type="match status" value="1"/>
</dbReference>
<dbReference type="PANTHER" id="PTHR46796">
    <property type="entry name" value="HTH-TYPE TRANSCRIPTIONAL ACTIVATOR RHAS-RELATED"/>
    <property type="match status" value="1"/>
</dbReference>
<dbReference type="Pfam" id="PF20240">
    <property type="entry name" value="DUF6597"/>
    <property type="match status" value="1"/>
</dbReference>
<evidence type="ECO:0000313" key="6">
    <source>
        <dbReference type="Proteomes" id="UP000371041"/>
    </source>
</evidence>
<keyword evidence="1" id="KW-0805">Transcription regulation</keyword>
<name>A0A5Q3QDI9_9PSEU</name>
<evidence type="ECO:0000256" key="2">
    <source>
        <dbReference type="ARBA" id="ARBA00023125"/>
    </source>
</evidence>
<organism evidence="5 6">
    <name type="scientific">Allosaccharopolyspora coralli</name>
    <dbReference type="NCBI Taxonomy" id="2665642"/>
    <lineage>
        <taxon>Bacteria</taxon>
        <taxon>Bacillati</taxon>
        <taxon>Actinomycetota</taxon>
        <taxon>Actinomycetes</taxon>
        <taxon>Pseudonocardiales</taxon>
        <taxon>Pseudonocardiaceae</taxon>
        <taxon>Allosaccharopolyspora</taxon>
    </lineage>
</organism>
<proteinExistence type="predicted"/>
<dbReference type="SMART" id="SM00342">
    <property type="entry name" value="HTH_ARAC"/>
    <property type="match status" value="1"/>
</dbReference>
<sequence>MYRERASTVPGAVVWEKTGVGHDAVLPDGCMDLIWMGGQVVVAGPDTSPHVSLFGGYSNQKDSREDSERFVGLRFPPGALPRLLGVPATELVDARAPLAEVMPGTDALADEIATADAGSALESFARRQTMYTPDARTRTIVQALQAGLPVSTVASQVNLSSRQLHRWSLRNFGYGAKTLARILRFQAALNLASVEPCDAAVAARAGYADQAHLIRETTDLAGCTFAALARA</sequence>